<dbReference type="Pfam" id="PF21093">
    <property type="entry name" value="Nup188_N-subdom_III"/>
    <property type="match status" value="1"/>
</dbReference>
<evidence type="ECO:0000313" key="10">
    <source>
        <dbReference type="Proteomes" id="UP000015102"/>
    </source>
</evidence>
<dbReference type="GO" id="GO:0017056">
    <property type="term" value="F:structural constituent of nuclear pore"/>
    <property type="evidence" value="ECO:0007669"/>
    <property type="project" value="InterPro"/>
</dbReference>
<dbReference type="InterPro" id="IPR044840">
    <property type="entry name" value="Nup188"/>
</dbReference>
<keyword evidence="10" id="KW-1185">Reference proteome</keyword>
<dbReference type="GO" id="GO:0006405">
    <property type="term" value="P:RNA export from nucleus"/>
    <property type="evidence" value="ECO:0007669"/>
    <property type="project" value="TreeGrafter"/>
</dbReference>
<reference evidence="9" key="2">
    <citation type="submission" date="2015-06" db="UniProtKB">
        <authorList>
            <consortium name="EnsemblMetazoa"/>
        </authorList>
    </citation>
    <scope>IDENTIFICATION</scope>
</reference>
<evidence type="ECO:0000256" key="3">
    <source>
        <dbReference type="ARBA" id="ARBA00022816"/>
    </source>
</evidence>
<evidence type="ECO:0000256" key="5">
    <source>
        <dbReference type="ARBA" id="ARBA00023010"/>
    </source>
</evidence>
<sequence length="180" mass="21071">RVINLNLLPQITNVSLDYKQYSNGVCFDSGLVGMYLVNIEKKNEKYSFVKAYLKFLRTFARLETRNIFQTEIPGLIFLIREVFPHLHTWRFQDEQERNHIYQEIMAFFCDILDGSVKCNQKSILRDICVISLLNLENGLVLLRFIALGNPYLQLLMEMESNWIAPSANTILPLVRFSMKN</sequence>
<evidence type="ECO:0000256" key="2">
    <source>
        <dbReference type="ARBA" id="ARBA00022448"/>
    </source>
</evidence>
<dbReference type="Proteomes" id="UP000015102">
    <property type="component" value="Unassembled WGS sequence"/>
</dbReference>
<keyword evidence="5" id="KW-0811">Translocation</keyword>
<dbReference type="AlphaFoldDB" id="T1GGY7"/>
<dbReference type="GO" id="GO:0006606">
    <property type="term" value="P:protein import into nucleus"/>
    <property type="evidence" value="ECO:0007669"/>
    <property type="project" value="TreeGrafter"/>
</dbReference>
<dbReference type="STRING" id="36166.T1GGY7"/>
<dbReference type="PANTHER" id="PTHR31431">
    <property type="entry name" value="NUCLEOPORIN NUP188 HOMOLOG"/>
    <property type="match status" value="1"/>
</dbReference>
<evidence type="ECO:0000313" key="9">
    <source>
        <dbReference type="EnsemblMetazoa" id="MESCA002668-PA"/>
    </source>
</evidence>
<keyword evidence="6" id="KW-0906">Nuclear pore complex</keyword>
<dbReference type="EnsemblMetazoa" id="MESCA002668-RA">
    <property type="protein sequence ID" value="MESCA002668-PA"/>
    <property type="gene ID" value="MESCA002668"/>
</dbReference>
<evidence type="ECO:0000256" key="4">
    <source>
        <dbReference type="ARBA" id="ARBA00022927"/>
    </source>
</evidence>
<dbReference type="EMBL" id="CAQQ02144441">
    <property type="status" value="NOT_ANNOTATED_CDS"/>
    <property type="molecule type" value="Genomic_DNA"/>
</dbReference>
<protein>
    <recommendedName>
        <fullName evidence="8">Nucleoporin Nup188 N-terminal subdomain III domain-containing protein</fullName>
    </recommendedName>
</protein>
<name>T1GGY7_MEGSC</name>
<evidence type="ECO:0000256" key="1">
    <source>
        <dbReference type="ARBA" id="ARBA00004567"/>
    </source>
</evidence>
<feature type="domain" description="Nucleoporin Nup188 N-terminal subdomain III" evidence="8">
    <location>
        <begin position="4"/>
        <end position="123"/>
    </location>
</feature>
<dbReference type="GO" id="GO:0051028">
    <property type="term" value="P:mRNA transport"/>
    <property type="evidence" value="ECO:0007669"/>
    <property type="project" value="UniProtKB-KW"/>
</dbReference>
<dbReference type="InterPro" id="IPR048883">
    <property type="entry name" value="Nup188_N-subdom_III"/>
</dbReference>
<comment type="subcellular location">
    <subcellularLocation>
        <location evidence="1">Nucleus</location>
        <location evidence="1">Nuclear pore complex</location>
    </subcellularLocation>
</comment>
<keyword evidence="3" id="KW-0509">mRNA transport</keyword>
<organism evidence="9 10">
    <name type="scientific">Megaselia scalaris</name>
    <name type="common">Humpbacked fly</name>
    <name type="synonym">Phora scalaris</name>
    <dbReference type="NCBI Taxonomy" id="36166"/>
    <lineage>
        <taxon>Eukaryota</taxon>
        <taxon>Metazoa</taxon>
        <taxon>Ecdysozoa</taxon>
        <taxon>Arthropoda</taxon>
        <taxon>Hexapoda</taxon>
        <taxon>Insecta</taxon>
        <taxon>Pterygota</taxon>
        <taxon>Neoptera</taxon>
        <taxon>Endopterygota</taxon>
        <taxon>Diptera</taxon>
        <taxon>Brachycera</taxon>
        <taxon>Muscomorpha</taxon>
        <taxon>Platypezoidea</taxon>
        <taxon>Phoridae</taxon>
        <taxon>Megaseliini</taxon>
        <taxon>Megaselia</taxon>
    </lineage>
</organism>
<evidence type="ECO:0000256" key="7">
    <source>
        <dbReference type="ARBA" id="ARBA00023242"/>
    </source>
</evidence>
<reference evidence="10" key="1">
    <citation type="submission" date="2013-02" db="EMBL/GenBank/DDBJ databases">
        <authorList>
            <person name="Hughes D."/>
        </authorList>
    </citation>
    <scope>NUCLEOTIDE SEQUENCE</scope>
    <source>
        <strain>Durham</strain>
        <strain evidence="10">NC isolate 2 -- Noor lab</strain>
    </source>
</reference>
<keyword evidence="7" id="KW-0539">Nucleus</keyword>
<evidence type="ECO:0000259" key="8">
    <source>
        <dbReference type="Pfam" id="PF21093"/>
    </source>
</evidence>
<accession>T1GGY7</accession>
<proteinExistence type="predicted"/>
<keyword evidence="4" id="KW-0653">Protein transport</keyword>
<dbReference type="PANTHER" id="PTHR31431:SF1">
    <property type="entry name" value="NUCLEOPORIN NUP188"/>
    <property type="match status" value="1"/>
</dbReference>
<dbReference type="HOGENOM" id="CLU_1499975_0_0_1"/>
<keyword evidence="2" id="KW-0813">Transport</keyword>
<evidence type="ECO:0000256" key="6">
    <source>
        <dbReference type="ARBA" id="ARBA00023132"/>
    </source>
</evidence>
<dbReference type="GO" id="GO:0044611">
    <property type="term" value="C:nuclear pore inner ring"/>
    <property type="evidence" value="ECO:0007669"/>
    <property type="project" value="TreeGrafter"/>
</dbReference>